<evidence type="ECO:0000313" key="10">
    <source>
        <dbReference type="Proteomes" id="UP000634667"/>
    </source>
</evidence>
<protein>
    <submittedName>
        <fullName evidence="9">Protease</fullName>
    </submittedName>
</protein>
<dbReference type="PANTHER" id="PTHR33209:SF1">
    <property type="entry name" value="PEPTIDASE S49 DOMAIN-CONTAINING PROTEIN"/>
    <property type="match status" value="1"/>
</dbReference>
<evidence type="ECO:0000256" key="2">
    <source>
        <dbReference type="ARBA" id="ARBA00008683"/>
    </source>
</evidence>
<evidence type="ECO:0000259" key="8">
    <source>
        <dbReference type="Pfam" id="PF01343"/>
    </source>
</evidence>
<dbReference type="NCBIfam" id="TIGR00705">
    <property type="entry name" value="SppA_67K"/>
    <property type="match status" value="1"/>
</dbReference>
<dbReference type="InterPro" id="IPR004635">
    <property type="entry name" value="Pept_S49_SppA"/>
</dbReference>
<evidence type="ECO:0000256" key="7">
    <source>
        <dbReference type="SAM" id="Phobius"/>
    </source>
</evidence>
<evidence type="ECO:0000256" key="4">
    <source>
        <dbReference type="ARBA" id="ARBA00022801"/>
    </source>
</evidence>
<dbReference type="Proteomes" id="UP000634667">
    <property type="component" value="Unassembled WGS sequence"/>
</dbReference>
<evidence type="ECO:0000256" key="6">
    <source>
        <dbReference type="ARBA" id="ARBA00023136"/>
    </source>
</evidence>
<dbReference type="SUPFAM" id="SSF52096">
    <property type="entry name" value="ClpP/crotonase"/>
    <property type="match status" value="2"/>
</dbReference>
<keyword evidence="4" id="KW-0378">Hydrolase</keyword>
<dbReference type="RefSeq" id="WP_189481673.1">
    <property type="nucleotide sequence ID" value="NZ_BMYR01000004.1"/>
</dbReference>
<dbReference type="InterPro" id="IPR004634">
    <property type="entry name" value="Pept_S49_pIV"/>
</dbReference>
<keyword evidence="5" id="KW-0720">Serine protease</keyword>
<name>A0ABQ2WJ54_9ALTE</name>
<evidence type="ECO:0000256" key="1">
    <source>
        <dbReference type="ARBA" id="ARBA00004370"/>
    </source>
</evidence>
<reference evidence="10" key="1">
    <citation type="journal article" date="2019" name="Int. J. Syst. Evol. Microbiol.">
        <title>The Global Catalogue of Microorganisms (GCM) 10K type strain sequencing project: providing services to taxonomists for standard genome sequencing and annotation.</title>
        <authorList>
            <consortium name="The Broad Institute Genomics Platform"/>
            <consortium name="The Broad Institute Genome Sequencing Center for Infectious Disease"/>
            <person name="Wu L."/>
            <person name="Ma J."/>
        </authorList>
    </citation>
    <scope>NUCLEOTIDE SEQUENCE [LARGE SCALE GENOMIC DNA]</scope>
    <source>
        <strain evidence="10">KCTC 23723</strain>
    </source>
</reference>
<feature type="transmembrane region" description="Helical" evidence="7">
    <location>
        <begin position="21"/>
        <end position="44"/>
    </location>
</feature>
<dbReference type="PIRSF" id="PIRSF001217">
    <property type="entry name" value="Protease_4_SppA"/>
    <property type="match status" value="1"/>
</dbReference>
<feature type="domain" description="Peptidase S49" evidence="8">
    <location>
        <begin position="139"/>
        <end position="289"/>
    </location>
</feature>
<dbReference type="Pfam" id="PF01343">
    <property type="entry name" value="Peptidase_S49"/>
    <property type="match status" value="2"/>
</dbReference>
<dbReference type="Gene3D" id="6.20.330.10">
    <property type="match status" value="1"/>
</dbReference>
<dbReference type="InterPro" id="IPR002142">
    <property type="entry name" value="Peptidase_S49"/>
</dbReference>
<keyword evidence="7" id="KW-0812">Transmembrane</keyword>
<evidence type="ECO:0000256" key="5">
    <source>
        <dbReference type="ARBA" id="ARBA00022825"/>
    </source>
</evidence>
<gene>
    <name evidence="9" type="primary">sppA</name>
    <name evidence="9" type="ORF">GCM10008111_12870</name>
</gene>
<comment type="caution">
    <text evidence="9">The sequence shown here is derived from an EMBL/GenBank/DDBJ whole genome shotgun (WGS) entry which is preliminary data.</text>
</comment>
<dbReference type="EMBL" id="BMYR01000004">
    <property type="protein sequence ID" value="GGW58131.1"/>
    <property type="molecule type" value="Genomic_DNA"/>
</dbReference>
<comment type="similarity">
    <text evidence="2">Belongs to the peptidase S49 family.</text>
</comment>
<dbReference type="GO" id="GO:0006508">
    <property type="term" value="P:proteolysis"/>
    <property type="evidence" value="ECO:0007669"/>
    <property type="project" value="UniProtKB-KW"/>
</dbReference>
<keyword evidence="7" id="KW-1133">Transmembrane helix</keyword>
<accession>A0ABQ2WJ54</accession>
<dbReference type="InterPro" id="IPR047217">
    <property type="entry name" value="S49_SppA_67K_type_N"/>
</dbReference>
<evidence type="ECO:0000256" key="3">
    <source>
        <dbReference type="ARBA" id="ARBA00022670"/>
    </source>
</evidence>
<dbReference type="PANTHER" id="PTHR33209">
    <property type="entry name" value="PROTEASE 4"/>
    <property type="match status" value="1"/>
</dbReference>
<evidence type="ECO:0000313" key="9">
    <source>
        <dbReference type="EMBL" id="GGW58131.1"/>
    </source>
</evidence>
<dbReference type="NCBIfam" id="TIGR00706">
    <property type="entry name" value="SppA_dom"/>
    <property type="match status" value="1"/>
</dbReference>
<comment type="subcellular location">
    <subcellularLocation>
        <location evidence="1">Membrane</location>
    </subcellularLocation>
</comment>
<sequence>MTEKKKGLIRRLFGAIWSVYRGFRATVLNIIFILFVILIGSAVFSGGDKVEIADTSALYLNLRGDLVEEKRFVDPISAALNESVGGQQEQPEVLVSDIVKVINHAATDNRIQAMVMDLSGMGGASLDKLQAVGKAIETFKASGKKVFAYGAYFAQNQYFLASYADQISLEPMGAVLLEGYGSYPMFYKSALEKLKVSTHVFRVGTYKSAVEPFTRDDMSAEAKEANGEWLNALWDDYKQQVAARRNFAVDNFDETFTALYEKVKAADGDLSQYAVNSKLVDAIQTREEFRRSLIAVVGKNNKHTYNHVTFADYAKSVIPAKQFDNPMSEKVAVIVARGMIVDGTAKAGTIGGDSTAALLRRARNDDKVKAVVLRIDSGGGSAFASEVIGQEITLLREAGKPVIASMGAVAASGGYWIAAPANEIWAAPSTITGSIGIFGLLHTFENVMQTVGLNVDGVGTTELAGFSAGVPVFKGLTEPTKDLMQLLIERGYTEFLTMVGKHRNMALADVDKVAQGRVWTGSKALELGLVDKLGTFDDAIARAAELAGLSQFDVTVVQHELSPTEQMIADIFGSAKARGWLPEVSEQPQNRALRQLTQQVKQDFIMMNQFNDPNGVYSYCIACQIN</sequence>
<keyword evidence="3 9" id="KW-0645">Protease</keyword>
<dbReference type="Gene3D" id="3.90.226.10">
    <property type="entry name" value="2-enoyl-CoA Hydratase, Chain A, domain 1"/>
    <property type="match status" value="2"/>
</dbReference>
<keyword evidence="10" id="KW-1185">Reference proteome</keyword>
<organism evidence="9 10">
    <name type="scientific">Alishewanella tabrizica</name>
    <dbReference type="NCBI Taxonomy" id="671278"/>
    <lineage>
        <taxon>Bacteria</taxon>
        <taxon>Pseudomonadati</taxon>
        <taxon>Pseudomonadota</taxon>
        <taxon>Gammaproteobacteria</taxon>
        <taxon>Alteromonadales</taxon>
        <taxon>Alteromonadaceae</taxon>
        <taxon>Alishewanella</taxon>
    </lineage>
</organism>
<feature type="domain" description="Peptidase S49" evidence="8">
    <location>
        <begin position="396"/>
        <end position="549"/>
    </location>
</feature>
<dbReference type="GO" id="GO:0008233">
    <property type="term" value="F:peptidase activity"/>
    <property type="evidence" value="ECO:0007669"/>
    <property type="project" value="UniProtKB-KW"/>
</dbReference>
<keyword evidence="6 7" id="KW-0472">Membrane</keyword>
<dbReference type="InterPro" id="IPR029045">
    <property type="entry name" value="ClpP/crotonase-like_dom_sf"/>
</dbReference>
<dbReference type="InterPro" id="IPR047272">
    <property type="entry name" value="S49_SppA_C"/>
</dbReference>
<dbReference type="CDD" id="cd07018">
    <property type="entry name" value="S49_SppA_67K_type"/>
    <property type="match status" value="1"/>
</dbReference>
<dbReference type="CDD" id="cd07023">
    <property type="entry name" value="S49_Sppa_N_C"/>
    <property type="match status" value="1"/>
</dbReference>
<proteinExistence type="inferred from homology"/>